<dbReference type="AlphaFoldDB" id="A0A5K3FTL8"/>
<dbReference type="WBParaSite" id="MCU_011175-RA">
    <property type="protein sequence ID" value="MCU_011175-RA"/>
    <property type="gene ID" value="MCU_011175"/>
</dbReference>
<evidence type="ECO:0000256" key="1">
    <source>
        <dbReference type="SAM" id="MobiDB-lite"/>
    </source>
</evidence>
<reference evidence="3" key="1">
    <citation type="submission" date="2019-11" db="UniProtKB">
        <authorList>
            <consortium name="WormBaseParasite"/>
        </authorList>
    </citation>
    <scope>IDENTIFICATION</scope>
</reference>
<feature type="chain" id="PRO_5024303326" evidence="2">
    <location>
        <begin position="27"/>
        <end position="121"/>
    </location>
</feature>
<name>A0A5K3FTL8_MESCO</name>
<sequence>MAPSPFLHILLLLLLLALCYLRASHSLPHRERGGGGGDRGLHVSSVIFPRAPTHPATTPTYTRHSPKPTTATTPITTTTTTSRTTTSPTTSTTHVSKTSKKKINAAPTPKIALDGFQMDRV</sequence>
<feature type="region of interest" description="Disordered" evidence="1">
    <location>
        <begin position="49"/>
        <end position="106"/>
    </location>
</feature>
<feature type="compositionally biased region" description="Low complexity" evidence="1">
    <location>
        <begin position="49"/>
        <end position="96"/>
    </location>
</feature>
<proteinExistence type="predicted"/>
<keyword evidence="2" id="KW-0732">Signal</keyword>
<feature type="signal peptide" evidence="2">
    <location>
        <begin position="1"/>
        <end position="26"/>
    </location>
</feature>
<accession>A0A5K3FTL8</accession>
<organism evidence="3">
    <name type="scientific">Mesocestoides corti</name>
    <name type="common">Flatworm</name>
    <dbReference type="NCBI Taxonomy" id="53468"/>
    <lineage>
        <taxon>Eukaryota</taxon>
        <taxon>Metazoa</taxon>
        <taxon>Spiralia</taxon>
        <taxon>Lophotrochozoa</taxon>
        <taxon>Platyhelminthes</taxon>
        <taxon>Cestoda</taxon>
        <taxon>Eucestoda</taxon>
        <taxon>Cyclophyllidea</taxon>
        <taxon>Mesocestoididae</taxon>
        <taxon>Mesocestoides</taxon>
    </lineage>
</organism>
<evidence type="ECO:0000256" key="2">
    <source>
        <dbReference type="SAM" id="SignalP"/>
    </source>
</evidence>
<protein>
    <submittedName>
        <fullName evidence="3">Mucin-1-like</fullName>
    </submittedName>
</protein>
<evidence type="ECO:0000313" key="3">
    <source>
        <dbReference type="WBParaSite" id="MCU_011175-RA"/>
    </source>
</evidence>